<accession>A0AAX3RHT6</accession>
<dbReference type="Pfam" id="PF13730">
    <property type="entry name" value="HTH_36"/>
    <property type="match status" value="1"/>
</dbReference>
<name>A0AAX3RHT6_BACIU</name>
<evidence type="ECO:0000313" key="2">
    <source>
        <dbReference type="Proteomes" id="UP001214898"/>
    </source>
</evidence>
<proteinExistence type="predicted"/>
<dbReference type="InterPro" id="IPR036388">
    <property type="entry name" value="WH-like_DNA-bd_sf"/>
</dbReference>
<dbReference type="Gene3D" id="1.10.10.10">
    <property type="entry name" value="Winged helix-like DNA-binding domain superfamily/Winged helix DNA-binding domain"/>
    <property type="match status" value="1"/>
</dbReference>
<sequence>MSDKAKALPFDTAAGYTGIPNVILTHYQYFPKLNGNAVLVYAFLLKFYNADYGYAFPTQEQAARALAVSDSTYRNAVKTLVQAQLIQTVENGGGAKNLVYYFRKPIEDEAEFFRMFPEAAENKRKQDAIWSNIGAKRKARVI</sequence>
<dbReference type="AlphaFoldDB" id="A0AAX3RHT6"/>
<organism evidence="1 2">
    <name type="scientific">Bacillus subtilis</name>
    <dbReference type="NCBI Taxonomy" id="1423"/>
    <lineage>
        <taxon>Bacteria</taxon>
        <taxon>Bacillati</taxon>
        <taxon>Bacillota</taxon>
        <taxon>Bacilli</taxon>
        <taxon>Bacillales</taxon>
        <taxon>Bacillaceae</taxon>
        <taxon>Bacillus</taxon>
    </lineage>
</organism>
<evidence type="ECO:0000313" key="1">
    <source>
        <dbReference type="EMBL" id="WEY83135.1"/>
    </source>
</evidence>
<gene>
    <name evidence="1" type="ORF">P5633_11825</name>
</gene>
<reference evidence="1" key="1">
    <citation type="submission" date="2025-02" db="EMBL/GenBank/DDBJ databases">
        <title>Complete genome sequences of 52 Bacillus and Priestia strains isolated from West-African fermentations and 26 reference strains from the DSMZ collection.</title>
        <authorList>
            <person name="Wiedenbein E.S."/>
            <person name="Canoy T.S."/>
            <person name="Hui Y."/>
            <person name="Parkouda C."/>
            <person name="Dawende C."/>
            <person name="Ametefe E."/>
            <person name="Jespersen L."/>
            <person name="Nielsen D.S."/>
        </authorList>
    </citation>
    <scope>NUCLEOTIDE SEQUENCE</scope>
    <source>
        <strain evidence="1">PRO56</strain>
    </source>
</reference>
<dbReference type="EMBL" id="CP120576">
    <property type="protein sequence ID" value="WEY83135.1"/>
    <property type="molecule type" value="Genomic_DNA"/>
</dbReference>
<dbReference type="Proteomes" id="UP001214898">
    <property type="component" value="Chromosome"/>
</dbReference>
<protein>
    <submittedName>
        <fullName evidence="1">Helix-turn-helix domain-containing protein</fullName>
    </submittedName>
</protein>